<dbReference type="PANTHER" id="PTHR23235">
    <property type="entry name" value="KRUEPPEL-LIKE TRANSCRIPTION FACTOR"/>
    <property type="match status" value="1"/>
</dbReference>
<dbReference type="PROSITE" id="PS50157">
    <property type="entry name" value="ZINC_FINGER_C2H2_2"/>
    <property type="match status" value="2"/>
</dbReference>
<dbReference type="Gene3D" id="3.30.160.60">
    <property type="entry name" value="Classic Zinc Finger"/>
    <property type="match status" value="3"/>
</dbReference>
<sequence>NITESSTLIAHHRVHTGEKPYTCPDCGKSFSQSSNLVTHQRIHPGEKPYACPNCGK</sequence>
<evidence type="ECO:0000256" key="6">
    <source>
        <dbReference type="PROSITE-ProRule" id="PRU00042"/>
    </source>
</evidence>
<evidence type="ECO:0000259" key="7">
    <source>
        <dbReference type="PROSITE" id="PS50157"/>
    </source>
</evidence>
<reference evidence="8 9" key="1">
    <citation type="submission" date="2019-09" db="EMBL/GenBank/DDBJ databases">
        <title>Bird 10,000 Genomes (B10K) Project - Family phase.</title>
        <authorList>
            <person name="Zhang G."/>
        </authorList>
    </citation>
    <scope>NUCLEOTIDE SEQUENCE [LARGE SCALE GENOMIC DNA]</scope>
    <source>
        <strain evidence="8">B10K-CU-031-10</strain>
        <tissue evidence="8">Muscle</tissue>
    </source>
</reference>
<dbReference type="EMBL" id="VWZB01005293">
    <property type="protein sequence ID" value="NXF41751.1"/>
    <property type="molecule type" value="Genomic_DNA"/>
</dbReference>
<keyword evidence="4" id="KW-0862">Zinc</keyword>
<gene>
    <name evidence="8" type="primary">Znf22_1</name>
    <name evidence="8" type="ORF">NYCBRA_R06509</name>
</gene>
<dbReference type="GO" id="GO:0000981">
    <property type="term" value="F:DNA-binding transcription factor activity, RNA polymerase II-specific"/>
    <property type="evidence" value="ECO:0007669"/>
    <property type="project" value="TreeGrafter"/>
</dbReference>
<evidence type="ECO:0000256" key="4">
    <source>
        <dbReference type="ARBA" id="ARBA00022833"/>
    </source>
</evidence>
<dbReference type="InterPro" id="IPR013087">
    <property type="entry name" value="Znf_C2H2_type"/>
</dbReference>
<evidence type="ECO:0000256" key="1">
    <source>
        <dbReference type="ARBA" id="ARBA00022723"/>
    </source>
</evidence>
<dbReference type="AlphaFoldDB" id="A0A7K8TI95"/>
<dbReference type="SMART" id="SM00355">
    <property type="entry name" value="ZnF_C2H2"/>
    <property type="match status" value="1"/>
</dbReference>
<name>A0A7K8TI95_9AVES</name>
<keyword evidence="5" id="KW-0539">Nucleus</keyword>
<dbReference type="SUPFAM" id="SSF57667">
    <property type="entry name" value="beta-beta-alpha zinc fingers"/>
    <property type="match status" value="1"/>
</dbReference>
<dbReference type="PANTHER" id="PTHR23235:SF142">
    <property type="entry name" value="ZINC FINGER PROTEIN 384"/>
    <property type="match status" value="1"/>
</dbReference>
<dbReference type="Pfam" id="PF00096">
    <property type="entry name" value="zf-C2H2"/>
    <property type="match status" value="1"/>
</dbReference>
<evidence type="ECO:0000256" key="3">
    <source>
        <dbReference type="ARBA" id="ARBA00022771"/>
    </source>
</evidence>
<protein>
    <submittedName>
        <fullName evidence="8">ZNF22 protein</fullName>
    </submittedName>
</protein>
<dbReference type="Proteomes" id="UP000538472">
    <property type="component" value="Unassembled WGS sequence"/>
</dbReference>
<feature type="domain" description="C2H2-type" evidence="7">
    <location>
        <begin position="21"/>
        <end position="48"/>
    </location>
</feature>
<accession>A0A7K8TI95</accession>
<dbReference type="PROSITE" id="PS00028">
    <property type="entry name" value="ZINC_FINGER_C2H2_1"/>
    <property type="match status" value="1"/>
</dbReference>
<keyword evidence="9" id="KW-1185">Reference proteome</keyword>
<dbReference type="GO" id="GO:0000978">
    <property type="term" value="F:RNA polymerase II cis-regulatory region sequence-specific DNA binding"/>
    <property type="evidence" value="ECO:0007669"/>
    <property type="project" value="TreeGrafter"/>
</dbReference>
<feature type="domain" description="C2H2-type" evidence="7">
    <location>
        <begin position="1"/>
        <end position="20"/>
    </location>
</feature>
<dbReference type="GO" id="GO:0008270">
    <property type="term" value="F:zinc ion binding"/>
    <property type="evidence" value="ECO:0007669"/>
    <property type="project" value="UniProtKB-KW"/>
</dbReference>
<feature type="non-terminal residue" evidence="8">
    <location>
        <position position="56"/>
    </location>
</feature>
<evidence type="ECO:0000256" key="5">
    <source>
        <dbReference type="ARBA" id="ARBA00023242"/>
    </source>
</evidence>
<evidence type="ECO:0000256" key="2">
    <source>
        <dbReference type="ARBA" id="ARBA00022737"/>
    </source>
</evidence>
<proteinExistence type="predicted"/>
<keyword evidence="2" id="KW-0677">Repeat</keyword>
<evidence type="ECO:0000313" key="9">
    <source>
        <dbReference type="Proteomes" id="UP000538472"/>
    </source>
</evidence>
<feature type="non-terminal residue" evidence="8">
    <location>
        <position position="1"/>
    </location>
</feature>
<keyword evidence="1" id="KW-0479">Metal-binding</keyword>
<dbReference type="InterPro" id="IPR036236">
    <property type="entry name" value="Znf_C2H2_sf"/>
</dbReference>
<dbReference type="FunFam" id="3.30.160.60:FF:002343">
    <property type="entry name" value="Zinc finger protein 33A"/>
    <property type="match status" value="1"/>
</dbReference>
<organism evidence="8 9">
    <name type="scientific">Nyctibius bracteatus</name>
    <name type="common">Rufous potoo</name>
    <dbReference type="NCBI Taxonomy" id="48426"/>
    <lineage>
        <taxon>Eukaryota</taxon>
        <taxon>Metazoa</taxon>
        <taxon>Chordata</taxon>
        <taxon>Craniata</taxon>
        <taxon>Vertebrata</taxon>
        <taxon>Euteleostomi</taxon>
        <taxon>Archelosauria</taxon>
        <taxon>Archosauria</taxon>
        <taxon>Dinosauria</taxon>
        <taxon>Saurischia</taxon>
        <taxon>Theropoda</taxon>
        <taxon>Coelurosauria</taxon>
        <taxon>Aves</taxon>
        <taxon>Neognathae</taxon>
        <taxon>Neoaves</taxon>
        <taxon>Strisores</taxon>
        <taxon>Caprimulgiformes</taxon>
        <taxon>Nyctibiidae</taxon>
        <taxon>Nyctibius</taxon>
    </lineage>
</organism>
<comment type="caution">
    <text evidence="8">The sequence shown here is derived from an EMBL/GenBank/DDBJ whole genome shotgun (WGS) entry which is preliminary data.</text>
</comment>
<keyword evidence="3 6" id="KW-0863">Zinc-finger</keyword>
<evidence type="ECO:0000313" key="8">
    <source>
        <dbReference type="EMBL" id="NXF41751.1"/>
    </source>
</evidence>